<sequence>MMPFMHVKPGCSLSKGKWYWFWSESV</sequence>
<evidence type="ECO:0000313" key="1">
    <source>
        <dbReference type="EMBL" id="MBX54613.1"/>
    </source>
</evidence>
<organism evidence="1">
    <name type="scientific">Rhizophora mucronata</name>
    <name type="common">Asiatic mangrove</name>
    <dbReference type="NCBI Taxonomy" id="61149"/>
    <lineage>
        <taxon>Eukaryota</taxon>
        <taxon>Viridiplantae</taxon>
        <taxon>Streptophyta</taxon>
        <taxon>Embryophyta</taxon>
        <taxon>Tracheophyta</taxon>
        <taxon>Spermatophyta</taxon>
        <taxon>Magnoliopsida</taxon>
        <taxon>eudicotyledons</taxon>
        <taxon>Gunneridae</taxon>
        <taxon>Pentapetalae</taxon>
        <taxon>rosids</taxon>
        <taxon>fabids</taxon>
        <taxon>Malpighiales</taxon>
        <taxon>Rhizophoraceae</taxon>
        <taxon>Rhizophora</taxon>
    </lineage>
</organism>
<dbReference type="EMBL" id="GGEC01074129">
    <property type="protein sequence ID" value="MBX54613.1"/>
    <property type="molecule type" value="Transcribed_RNA"/>
</dbReference>
<proteinExistence type="predicted"/>
<reference evidence="1" key="1">
    <citation type="submission" date="2018-02" db="EMBL/GenBank/DDBJ databases">
        <title>Rhizophora mucronata_Transcriptome.</title>
        <authorList>
            <person name="Meera S.P."/>
            <person name="Sreeshan A."/>
            <person name="Augustine A."/>
        </authorList>
    </citation>
    <scope>NUCLEOTIDE SEQUENCE</scope>
    <source>
        <tissue evidence="1">Leaf</tissue>
    </source>
</reference>
<name>A0A2P2PIR8_RHIMU</name>
<dbReference type="AlphaFoldDB" id="A0A2P2PIR8"/>
<accession>A0A2P2PIR8</accession>
<protein>
    <submittedName>
        <fullName evidence="1">Uncharacterized protein</fullName>
    </submittedName>
</protein>